<proteinExistence type="predicted"/>
<name>A0A453EGQ5_AEGTS</name>
<feature type="region of interest" description="Disordered" evidence="1">
    <location>
        <begin position="1"/>
        <end position="70"/>
    </location>
</feature>
<reference evidence="3" key="2">
    <citation type="journal article" date="2017" name="Nat. Plants">
        <title>The Aegilops tauschii genome reveals multiple impacts of transposons.</title>
        <authorList>
            <person name="Zhao G."/>
            <person name="Zou C."/>
            <person name="Li K."/>
            <person name="Wang K."/>
            <person name="Li T."/>
            <person name="Gao L."/>
            <person name="Zhang X."/>
            <person name="Wang H."/>
            <person name="Yang Z."/>
            <person name="Liu X."/>
            <person name="Jiang W."/>
            <person name="Mao L."/>
            <person name="Kong X."/>
            <person name="Jiao Y."/>
            <person name="Jia J."/>
        </authorList>
    </citation>
    <scope>NUCLEOTIDE SEQUENCE [LARGE SCALE GENOMIC DNA]</scope>
    <source>
        <strain evidence="3">cv. AL8/78</strain>
    </source>
</reference>
<dbReference type="Proteomes" id="UP000015105">
    <property type="component" value="Chromosome 3D"/>
</dbReference>
<protein>
    <submittedName>
        <fullName evidence="2">Uncharacterized protein</fullName>
    </submittedName>
</protein>
<dbReference type="EnsemblPlants" id="AET3Gv20335200.3">
    <property type="protein sequence ID" value="AET3Gv20335200.3"/>
    <property type="gene ID" value="AET3Gv20335200"/>
</dbReference>
<feature type="compositionally biased region" description="Basic and acidic residues" evidence="1">
    <location>
        <begin position="43"/>
        <end position="53"/>
    </location>
</feature>
<reference evidence="3" key="1">
    <citation type="journal article" date="2014" name="Science">
        <title>Ancient hybridizations among the ancestral genomes of bread wheat.</title>
        <authorList>
            <consortium name="International Wheat Genome Sequencing Consortium,"/>
            <person name="Marcussen T."/>
            <person name="Sandve S.R."/>
            <person name="Heier L."/>
            <person name="Spannagl M."/>
            <person name="Pfeifer M."/>
            <person name="Jakobsen K.S."/>
            <person name="Wulff B.B."/>
            <person name="Steuernagel B."/>
            <person name="Mayer K.F."/>
            <person name="Olsen O.A."/>
        </authorList>
    </citation>
    <scope>NUCLEOTIDE SEQUENCE [LARGE SCALE GENOMIC DNA]</scope>
    <source>
        <strain evidence="3">cv. AL8/78</strain>
    </source>
</reference>
<reference evidence="2" key="5">
    <citation type="journal article" date="2021" name="G3 (Bethesda)">
        <title>Aegilops tauschii genome assembly Aet v5.0 features greater sequence contiguity and improved annotation.</title>
        <authorList>
            <person name="Wang L."/>
            <person name="Zhu T."/>
            <person name="Rodriguez J.C."/>
            <person name="Deal K.R."/>
            <person name="Dubcovsky J."/>
            <person name="McGuire P.E."/>
            <person name="Lux T."/>
            <person name="Spannagl M."/>
            <person name="Mayer K.F.X."/>
            <person name="Baldrich P."/>
            <person name="Meyers B.C."/>
            <person name="Huo N."/>
            <person name="Gu Y.Q."/>
            <person name="Zhou H."/>
            <person name="Devos K.M."/>
            <person name="Bennetzen J.L."/>
            <person name="Unver T."/>
            <person name="Budak H."/>
            <person name="Gulick P.J."/>
            <person name="Galiba G."/>
            <person name="Kalapos B."/>
            <person name="Nelson D.R."/>
            <person name="Li P."/>
            <person name="You F.M."/>
            <person name="Luo M.C."/>
            <person name="Dvorak J."/>
        </authorList>
    </citation>
    <scope>NUCLEOTIDE SEQUENCE [LARGE SCALE GENOMIC DNA]</scope>
    <source>
        <strain evidence="2">cv. AL8/78</strain>
    </source>
</reference>
<accession>A0A453EGQ5</accession>
<feature type="compositionally biased region" description="Low complexity" evidence="1">
    <location>
        <begin position="87"/>
        <end position="106"/>
    </location>
</feature>
<dbReference type="AlphaFoldDB" id="A0A453EGQ5"/>
<evidence type="ECO:0000313" key="2">
    <source>
        <dbReference type="EnsemblPlants" id="AET3Gv20335200.3"/>
    </source>
</evidence>
<evidence type="ECO:0000256" key="1">
    <source>
        <dbReference type="SAM" id="MobiDB-lite"/>
    </source>
</evidence>
<dbReference type="Gramene" id="AET3Gv20335200.3">
    <property type="protein sequence ID" value="AET3Gv20335200.3"/>
    <property type="gene ID" value="AET3Gv20335200"/>
</dbReference>
<reference evidence="2" key="3">
    <citation type="journal article" date="2017" name="Nature">
        <title>Genome sequence of the progenitor of the wheat D genome Aegilops tauschii.</title>
        <authorList>
            <person name="Luo M.C."/>
            <person name="Gu Y.Q."/>
            <person name="Puiu D."/>
            <person name="Wang H."/>
            <person name="Twardziok S.O."/>
            <person name="Deal K.R."/>
            <person name="Huo N."/>
            <person name="Zhu T."/>
            <person name="Wang L."/>
            <person name="Wang Y."/>
            <person name="McGuire P.E."/>
            <person name="Liu S."/>
            <person name="Long H."/>
            <person name="Ramasamy R.K."/>
            <person name="Rodriguez J.C."/>
            <person name="Van S.L."/>
            <person name="Yuan L."/>
            <person name="Wang Z."/>
            <person name="Xia Z."/>
            <person name="Xiao L."/>
            <person name="Anderson O.D."/>
            <person name="Ouyang S."/>
            <person name="Liang Y."/>
            <person name="Zimin A.V."/>
            <person name="Pertea G."/>
            <person name="Qi P."/>
            <person name="Bennetzen J.L."/>
            <person name="Dai X."/>
            <person name="Dawson M.W."/>
            <person name="Muller H.G."/>
            <person name="Kugler K."/>
            <person name="Rivarola-Duarte L."/>
            <person name="Spannagl M."/>
            <person name="Mayer K.F.X."/>
            <person name="Lu F.H."/>
            <person name="Bevan M.W."/>
            <person name="Leroy P."/>
            <person name="Li P."/>
            <person name="You F.M."/>
            <person name="Sun Q."/>
            <person name="Liu Z."/>
            <person name="Lyons E."/>
            <person name="Wicker T."/>
            <person name="Salzberg S.L."/>
            <person name="Devos K.M."/>
            <person name="Dvorak J."/>
        </authorList>
    </citation>
    <scope>NUCLEOTIDE SEQUENCE [LARGE SCALE GENOMIC DNA]</scope>
    <source>
        <strain evidence="2">cv. AL8/78</strain>
    </source>
</reference>
<reference evidence="2" key="4">
    <citation type="submission" date="2019-03" db="UniProtKB">
        <authorList>
            <consortium name="EnsemblPlants"/>
        </authorList>
    </citation>
    <scope>IDENTIFICATION</scope>
</reference>
<keyword evidence="3" id="KW-1185">Reference proteome</keyword>
<feature type="region of interest" description="Disordered" evidence="1">
    <location>
        <begin position="84"/>
        <end position="107"/>
    </location>
</feature>
<sequence length="151" mass="16706">RRGQRGCHARTSAAREVANTARRRARTSAVRSKCSSGQYGEPQRPHGLREVQGRKQPIRRGGACPVTVGPPRRARPCSYASYPGWTSPRASSPPASPSFPMASATPRRLRGCPAQGWRFWQLCSDDAVKAQIARFQHEEEDDLKVLEGLIQ</sequence>
<evidence type="ECO:0000313" key="3">
    <source>
        <dbReference type="Proteomes" id="UP000015105"/>
    </source>
</evidence>
<organism evidence="2 3">
    <name type="scientific">Aegilops tauschii subsp. strangulata</name>
    <name type="common">Goatgrass</name>
    <dbReference type="NCBI Taxonomy" id="200361"/>
    <lineage>
        <taxon>Eukaryota</taxon>
        <taxon>Viridiplantae</taxon>
        <taxon>Streptophyta</taxon>
        <taxon>Embryophyta</taxon>
        <taxon>Tracheophyta</taxon>
        <taxon>Spermatophyta</taxon>
        <taxon>Magnoliopsida</taxon>
        <taxon>Liliopsida</taxon>
        <taxon>Poales</taxon>
        <taxon>Poaceae</taxon>
        <taxon>BOP clade</taxon>
        <taxon>Pooideae</taxon>
        <taxon>Triticodae</taxon>
        <taxon>Triticeae</taxon>
        <taxon>Triticinae</taxon>
        <taxon>Aegilops</taxon>
    </lineage>
</organism>